<dbReference type="InterPro" id="IPR025852">
    <property type="entry name" value="SM_dom_ATX"/>
</dbReference>
<dbReference type="Pfam" id="PF14438">
    <property type="entry name" value="SM-ATX"/>
    <property type="match status" value="1"/>
</dbReference>
<accession>A0A0G2FRJ7</accession>
<dbReference type="SMART" id="SM01272">
    <property type="entry name" value="LsmAD"/>
    <property type="match status" value="1"/>
</dbReference>
<name>A0A0G2FRJ7_9PEZI</name>
<dbReference type="PANTHER" id="PTHR12854">
    <property type="entry name" value="ATAXIN 2-RELATED"/>
    <property type="match status" value="1"/>
</dbReference>
<feature type="domain" description="LsmAD" evidence="2">
    <location>
        <begin position="153"/>
        <end position="225"/>
    </location>
</feature>
<reference evidence="3 4" key="2">
    <citation type="submission" date="2015-05" db="EMBL/GenBank/DDBJ databases">
        <title>Distinctive expansion of gene families associated with plant cell wall degradation and secondary metabolism in the genomes of grapevine trunk pathogens.</title>
        <authorList>
            <person name="Lawrence D.P."/>
            <person name="Travadon R."/>
            <person name="Rolshausen P.E."/>
            <person name="Baumgartner K."/>
        </authorList>
    </citation>
    <scope>NUCLEOTIDE SEQUENCE [LARGE SCALE GENOMIC DNA]</scope>
    <source>
        <strain evidence="3">DS831</strain>
    </source>
</reference>
<dbReference type="Pfam" id="PF06741">
    <property type="entry name" value="LsmAD"/>
    <property type="match status" value="1"/>
</dbReference>
<dbReference type="GO" id="GO:0010494">
    <property type="term" value="C:cytoplasmic stress granule"/>
    <property type="evidence" value="ECO:0007669"/>
    <property type="project" value="TreeGrafter"/>
</dbReference>
<proteinExistence type="predicted"/>
<dbReference type="AlphaFoldDB" id="A0A0G2FRJ7"/>
<feature type="region of interest" description="Disordered" evidence="1">
    <location>
        <begin position="309"/>
        <end position="417"/>
    </location>
</feature>
<dbReference type="InterPro" id="IPR009604">
    <property type="entry name" value="LsmAD_domain"/>
</dbReference>
<sequence length="417" mass="46231">MIFLISNFVGMPATVTLKSGERFSGIFSSSSLEQQEYRYTFKMVKRLQSLGGQVNGTSESQDDYCGVGQDHRMVFDVKDVVVLNVENVAMDKTKAKNGASIGFKTDSDISGHLQARERDLKRWVPAADTDVDLSLGDNSGAGWDQFETNERLFGATSNYDEDLYTTKIDRNDPRYRDRAAKAERLAREIESGSALNAHVLEERGQAAIDDSGLDEEEKYSGVKRDLPSLSSARKPGRTGPNTVEHDLLDSFKQFSANEKMKIQERQRHAARHDKNVKLNDLKKFAMNFNYSAPIPEDLIPILAKDPSKQQEIKQKSQKAAEDRKSSVVSATDVKAAANNADVKTQQRASGPAAPAPVNQRGARSNQGPYPQAPRGDRNAQNIPDLFNPVKRMKKDAQAENKSKDLRLQAKPILTSPA</sequence>
<feature type="region of interest" description="Disordered" evidence="1">
    <location>
        <begin position="206"/>
        <end position="244"/>
    </location>
</feature>
<evidence type="ECO:0000313" key="3">
    <source>
        <dbReference type="EMBL" id="KKY14548.1"/>
    </source>
</evidence>
<dbReference type="GO" id="GO:0003729">
    <property type="term" value="F:mRNA binding"/>
    <property type="evidence" value="ECO:0007669"/>
    <property type="project" value="TreeGrafter"/>
</dbReference>
<feature type="compositionally biased region" description="Basic and acidic residues" evidence="1">
    <location>
        <begin position="394"/>
        <end position="407"/>
    </location>
</feature>
<reference evidence="3 4" key="1">
    <citation type="submission" date="2015-03" db="EMBL/GenBank/DDBJ databases">
        <authorList>
            <person name="Morales-Cruz A."/>
            <person name="Amrine K.C."/>
            <person name="Cantu D."/>
        </authorList>
    </citation>
    <scope>NUCLEOTIDE SEQUENCE [LARGE SCALE GENOMIC DNA]</scope>
    <source>
        <strain evidence="3">DS831</strain>
    </source>
</reference>
<dbReference type="EMBL" id="LAQI01000228">
    <property type="protein sequence ID" value="KKY14548.1"/>
    <property type="molecule type" value="Genomic_DNA"/>
</dbReference>
<protein>
    <submittedName>
        <fullName evidence="3">Putative pab1 binding protein</fullName>
    </submittedName>
</protein>
<dbReference type="GO" id="GO:0034063">
    <property type="term" value="P:stress granule assembly"/>
    <property type="evidence" value="ECO:0007669"/>
    <property type="project" value="TreeGrafter"/>
</dbReference>
<feature type="compositionally biased region" description="Basic and acidic residues" evidence="1">
    <location>
        <begin position="309"/>
        <end position="325"/>
    </location>
</feature>
<dbReference type="InterPro" id="IPR045117">
    <property type="entry name" value="ATXN2-like"/>
</dbReference>
<comment type="caution">
    <text evidence="3">The sequence shown here is derived from an EMBL/GenBank/DDBJ whole genome shotgun (WGS) entry which is preliminary data.</text>
</comment>
<organism evidence="3 4">
    <name type="scientific">Diplodia seriata</name>
    <dbReference type="NCBI Taxonomy" id="420778"/>
    <lineage>
        <taxon>Eukaryota</taxon>
        <taxon>Fungi</taxon>
        <taxon>Dikarya</taxon>
        <taxon>Ascomycota</taxon>
        <taxon>Pezizomycotina</taxon>
        <taxon>Dothideomycetes</taxon>
        <taxon>Dothideomycetes incertae sedis</taxon>
        <taxon>Botryosphaeriales</taxon>
        <taxon>Botryosphaeriaceae</taxon>
        <taxon>Diplodia</taxon>
    </lineage>
</organism>
<evidence type="ECO:0000259" key="2">
    <source>
        <dbReference type="SMART" id="SM01272"/>
    </source>
</evidence>
<evidence type="ECO:0000256" key="1">
    <source>
        <dbReference type="SAM" id="MobiDB-lite"/>
    </source>
</evidence>
<gene>
    <name evidence="3" type="ORF">UCDDS831_g08208</name>
</gene>
<dbReference type="Proteomes" id="UP000034182">
    <property type="component" value="Unassembled WGS sequence"/>
</dbReference>
<evidence type="ECO:0000313" key="4">
    <source>
        <dbReference type="Proteomes" id="UP000034182"/>
    </source>
</evidence>
<dbReference type="PANTHER" id="PTHR12854:SF7">
    <property type="entry name" value="ATAXIN-2 HOMOLOG"/>
    <property type="match status" value="1"/>
</dbReference>